<keyword evidence="2" id="KW-1185">Reference proteome</keyword>
<comment type="caution">
    <text evidence="1">The sequence shown here is derived from an EMBL/GenBank/DDBJ whole genome shotgun (WGS) entry which is preliminary data.</text>
</comment>
<proteinExistence type="predicted"/>
<gene>
    <name evidence="1" type="ORF">TSAR_008498</name>
</gene>
<organism evidence="1 2">
    <name type="scientific">Trichomalopsis sarcophagae</name>
    <dbReference type="NCBI Taxonomy" id="543379"/>
    <lineage>
        <taxon>Eukaryota</taxon>
        <taxon>Metazoa</taxon>
        <taxon>Ecdysozoa</taxon>
        <taxon>Arthropoda</taxon>
        <taxon>Hexapoda</taxon>
        <taxon>Insecta</taxon>
        <taxon>Pterygota</taxon>
        <taxon>Neoptera</taxon>
        <taxon>Endopterygota</taxon>
        <taxon>Hymenoptera</taxon>
        <taxon>Apocrita</taxon>
        <taxon>Proctotrupomorpha</taxon>
        <taxon>Chalcidoidea</taxon>
        <taxon>Pteromalidae</taxon>
        <taxon>Pteromalinae</taxon>
        <taxon>Trichomalopsis</taxon>
    </lineage>
</organism>
<evidence type="ECO:0000313" key="2">
    <source>
        <dbReference type="Proteomes" id="UP000215335"/>
    </source>
</evidence>
<accession>A0A232ET18</accession>
<dbReference type="EMBL" id="NNAY01002361">
    <property type="protein sequence ID" value="OXU21467.1"/>
    <property type="molecule type" value="Genomic_DNA"/>
</dbReference>
<reference evidence="1 2" key="1">
    <citation type="journal article" date="2017" name="Curr. Biol.">
        <title>The Evolution of Venom by Co-option of Single-Copy Genes.</title>
        <authorList>
            <person name="Martinson E.O."/>
            <person name="Mrinalini"/>
            <person name="Kelkar Y.D."/>
            <person name="Chang C.H."/>
            <person name="Werren J.H."/>
        </authorList>
    </citation>
    <scope>NUCLEOTIDE SEQUENCE [LARGE SCALE GENOMIC DNA]</scope>
    <source>
        <strain evidence="1 2">Alberta</strain>
        <tissue evidence="1">Whole body</tissue>
    </source>
</reference>
<name>A0A232ET18_9HYME</name>
<protein>
    <submittedName>
        <fullName evidence="1">Uncharacterized protein</fullName>
    </submittedName>
</protein>
<dbReference type="Proteomes" id="UP000215335">
    <property type="component" value="Unassembled WGS sequence"/>
</dbReference>
<dbReference type="AlphaFoldDB" id="A0A232ET18"/>
<sequence>MEFHLRVGRYCKYNLAGTSIVRSLIAHVTTIIPVARKTYQNSVLDLGFAKGSNPLCVGNGRGQKISNKICRVKEVDILFRTEDTA</sequence>
<evidence type="ECO:0000313" key="1">
    <source>
        <dbReference type="EMBL" id="OXU21467.1"/>
    </source>
</evidence>